<evidence type="ECO:0000256" key="1">
    <source>
        <dbReference type="SAM" id="MobiDB-lite"/>
    </source>
</evidence>
<gene>
    <name evidence="2" type="ORF">K460DRAFT_282230</name>
</gene>
<dbReference type="Proteomes" id="UP000800039">
    <property type="component" value="Unassembled WGS sequence"/>
</dbReference>
<name>A0A9P4GG60_9PLEO</name>
<organism evidence="2 3">
    <name type="scientific">Cucurbitaria berberidis CBS 394.84</name>
    <dbReference type="NCBI Taxonomy" id="1168544"/>
    <lineage>
        <taxon>Eukaryota</taxon>
        <taxon>Fungi</taxon>
        <taxon>Dikarya</taxon>
        <taxon>Ascomycota</taxon>
        <taxon>Pezizomycotina</taxon>
        <taxon>Dothideomycetes</taxon>
        <taxon>Pleosporomycetidae</taxon>
        <taxon>Pleosporales</taxon>
        <taxon>Pleosporineae</taxon>
        <taxon>Cucurbitariaceae</taxon>
        <taxon>Cucurbitaria</taxon>
    </lineage>
</organism>
<evidence type="ECO:0000313" key="2">
    <source>
        <dbReference type="EMBL" id="KAF1844629.1"/>
    </source>
</evidence>
<comment type="caution">
    <text evidence="2">The sequence shown here is derived from an EMBL/GenBank/DDBJ whole genome shotgun (WGS) entry which is preliminary data.</text>
</comment>
<dbReference type="AlphaFoldDB" id="A0A9P4GG60"/>
<protein>
    <submittedName>
        <fullName evidence="2">Uncharacterized protein</fullName>
    </submittedName>
</protein>
<accession>A0A9P4GG60</accession>
<evidence type="ECO:0000313" key="3">
    <source>
        <dbReference type="Proteomes" id="UP000800039"/>
    </source>
</evidence>
<sequence>MFPGGRHNYPYRTSLQDPNYGGGYYPDRMYSHTPGTRAGETRYNQVYGTSSGNWSYTDNGRYGRFEPYHRVGPQSMRRLRRG</sequence>
<dbReference type="RefSeq" id="XP_040787192.1">
    <property type="nucleotide sequence ID" value="XM_040928553.1"/>
</dbReference>
<keyword evidence="3" id="KW-1185">Reference proteome</keyword>
<dbReference type="EMBL" id="ML976616">
    <property type="protein sequence ID" value="KAF1844629.1"/>
    <property type="molecule type" value="Genomic_DNA"/>
</dbReference>
<feature type="region of interest" description="Disordered" evidence="1">
    <location>
        <begin position="1"/>
        <end position="22"/>
    </location>
</feature>
<dbReference type="OrthoDB" id="10424127at2759"/>
<reference evidence="2" key="1">
    <citation type="submission" date="2020-01" db="EMBL/GenBank/DDBJ databases">
        <authorList>
            <consortium name="DOE Joint Genome Institute"/>
            <person name="Haridas S."/>
            <person name="Albert R."/>
            <person name="Binder M."/>
            <person name="Bloem J."/>
            <person name="Labutti K."/>
            <person name="Salamov A."/>
            <person name="Andreopoulos B."/>
            <person name="Baker S.E."/>
            <person name="Barry K."/>
            <person name="Bills G."/>
            <person name="Bluhm B.H."/>
            <person name="Cannon C."/>
            <person name="Castanera R."/>
            <person name="Culley D.E."/>
            <person name="Daum C."/>
            <person name="Ezra D."/>
            <person name="Gonzalez J.B."/>
            <person name="Henrissat B."/>
            <person name="Kuo A."/>
            <person name="Liang C."/>
            <person name="Lipzen A."/>
            <person name="Lutzoni F."/>
            <person name="Magnuson J."/>
            <person name="Mondo S."/>
            <person name="Nolan M."/>
            <person name="Ohm R."/>
            <person name="Pangilinan J."/>
            <person name="Park H.-J."/>
            <person name="Ramirez L."/>
            <person name="Alfaro M."/>
            <person name="Sun H."/>
            <person name="Tritt A."/>
            <person name="Yoshinaga Y."/>
            <person name="Zwiers L.-H."/>
            <person name="Turgeon B.G."/>
            <person name="Goodwin S.B."/>
            <person name="Spatafora J.W."/>
            <person name="Crous P.W."/>
            <person name="Grigoriev I.V."/>
        </authorList>
    </citation>
    <scope>NUCLEOTIDE SEQUENCE</scope>
    <source>
        <strain evidence="2">CBS 394.84</strain>
    </source>
</reference>
<dbReference type="GeneID" id="63845806"/>
<proteinExistence type="predicted"/>